<dbReference type="Proteomes" id="UP000199659">
    <property type="component" value="Unassembled WGS sequence"/>
</dbReference>
<dbReference type="Pfam" id="PF00255">
    <property type="entry name" value="GSHPx"/>
    <property type="match status" value="1"/>
</dbReference>
<dbReference type="FunFam" id="3.40.30.10:FF:000010">
    <property type="entry name" value="Glutathione peroxidase"/>
    <property type="match status" value="1"/>
</dbReference>
<gene>
    <name evidence="7" type="ORF">SAMN05661086_00085</name>
</gene>
<dbReference type="CDD" id="cd00340">
    <property type="entry name" value="GSH_Peroxidase"/>
    <property type="match status" value="1"/>
</dbReference>
<dbReference type="InterPro" id="IPR036249">
    <property type="entry name" value="Thioredoxin-like_sf"/>
</dbReference>
<dbReference type="PANTHER" id="PTHR11592:SF78">
    <property type="entry name" value="GLUTATHIONE PEROXIDASE"/>
    <property type="match status" value="1"/>
</dbReference>
<name>A0A1I6HLV3_9FIRM</name>
<evidence type="ECO:0000256" key="2">
    <source>
        <dbReference type="ARBA" id="ARBA00022559"/>
    </source>
</evidence>
<evidence type="ECO:0000313" key="7">
    <source>
        <dbReference type="EMBL" id="SFR55378.1"/>
    </source>
</evidence>
<dbReference type="PROSITE" id="PS51355">
    <property type="entry name" value="GLUTATHIONE_PEROXID_3"/>
    <property type="match status" value="1"/>
</dbReference>
<evidence type="ECO:0000313" key="8">
    <source>
        <dbReference type="Proteomes" id="UP000199659"/>
    </source>
</evidence>
<dbReference type="InterPro" id="IPR000889">
    <property type="entry name" value="Glutathione_peroxidase"/>
</dbReference>
<dbReference type="AlphaFoldDB" id="A0A1I6HLV3"/>
<evidence type="ECO:0000259" key="6">
    <source>
        <dbReference type="PROSITE" id="PS51352"/>
    </source>
</evidence>
<evidence type="ECO:0000256" key="5">
    <source>
        <dbReference type="RuleBase" id="RU000499"/>
    </source>
</evidence>
<proteinExistence type="inferred from homology"/>
<evidence type="ECO:0000256" key="1">
    <source>
        <dbReference type="ARBA" id="ARBA00006926"/>
    </source>
</evidence>
<dbReference type="PIRSF" id="PIRSF000303">
    <property type="entry name" value="Glutathion_perox"/>
    <property type="match status" value="1"/>
</dbReference>
<dbReference type="OrthoDB" id="9809733at2"/>
<dbReference type="SUPFAM" id="SSF52833">
    <property type="entry name" value="Thioredoxin-like"/>
    <property type="match status" value="1"/>
</dbReference>
<dbReference type="RefSeq" id="WP_092558721.1">
    <property type="nucleotide sequence ID" value="NZ_FOYZ01000001.1"/>
</dbReference>
<dbReference type="PANTHER" id="PTHR11592">
    <property type="entry name" value="GLUTATHIONE PEROXIDASE"/>
    <property type="match status" value="1"/>
</dbReference>
<protein>
    <recommendedName>
        <fullName evidence="5">Glutathione peroxidase</fullName>
    </recommendedName>
</protein>
<sequence length="158" mass="18174">MNFYDFSARGLNEHEVKMEEYKGKVVIVVNIASKCGFTSQLKELEEIYNEYKDRGFVVLGFPCAQFTADEPQDKEELVEFYVNSSGITFPLFEKADVNGKTAHPLFKYLKSQDPEYFAGEIKWNFTKYLLNTEGKVVKKFAPTVLPSNMKKEIEGLLK</sequence>
<dbReference type="InterPro" id="IPR013766">
    <property type="entry name" value="Thioredoxin_domain"/>
</dbReference>
<feature type="domain" description="Thioredoxin" evidence="6">
    <location>
        <begin position="1"/>
        <end position="158"/>
    </location>
</feature>
<accession>A0A1I6HLV3</accession>
<dbReference type="PRINTS" id="PR01011">
    <property type="entry name" value="GLUTPROXDASE"/>
</dbReference>
<reference evidence="7 8" key="1">
    <citation type="submission" date="2016-10" db="EMBL/GenBank/DDBJ databases">
        <authorList>
            <person name="de Groot N.N."/>
        </authorList>
    </citation>
    <scope>NUCLEOTIDE SEQUENCE [LARGE SCALE GENOMIC DNA]</scope>
    <source>
        <strain evidence="7 8">743A</strain>
    </source>
</reference>
<dbReference type="PROSITE" id="PS51352">
    <property type="entry name" value="THIOREDOXIN_2"/>
    <property type="match status" value="1"/>
</dbReference>
<dbReference type="STRING" id="37658.SAMN05661086_00085"/>
<feature type="active site" evidence="4">
    <location>
        <position position="35"/>
    </location>
</feature>
<dbReference type="EMBL" id="FOYZ01000001">
    <property type="protein sequence ID" value="SFR55378.1"/>
    <property type="molecule type" value="Genomic_DNA"/>
</dbReference>
<comment type="similarity">
    <text evidence="1 5">Belongs to the glutathione peroxidase family.</text>
</comment>
<keyword evidence="3 5" id="KW-0560">Oxidoreductase</keyword>
<organism evidence="7 8">
    <name type="scientific">Anaeromicropila populeti</name>
    <dbReference type="NCBI Taxonomy" id="37658"/>
    <lineage>
        <taxon>Bacteria</taxon>
        <taxon>Bacillati</taxon>
        <taxon>Bacillota</taxon>
        <taxon>Clostridia</taxon>
        <taxon>Lachnospirales</taxon>
        <taxon>Lachnospiraceae</taxon>
        <taxon>Anaeromicropila</taxon>
    </lineage>
</organism>
<keyword evidence="8" id="KW-1185">Reference proteome</keyword>
<keyword evidence="2 5" id="KW-0575">Peroxidase</keyword>
<dbReference type="Gene3D" id="3.40.30.10">
    <property type="entry name" value="Glutaredoxin"/>
    <property type="match status" value="1"/>
</dbReference>
<evidence type="ECO:0000256" key="3">
    <source>
        <dbReference type="ARBA" id="ARBA00023002"/>
    </source>
</evidence>
<evidence type="ECO:0000256" key="4">
    <source>
        <dbReference type="PIRSR" id="PIRSR000303-1"/>
    </source>
</evidence>
<dbReference type="GO" id="GO:0004601">
    <property type="term" value="F:peroxidase activity"/>
    <property type="evidence" value="ECO:0007669"/>
    <property type="project" value="UniProtKB-KW"/>
</dbReference>
<dbReference type="GO" id="GO:0034599">
    <property type="term" value="P:cellular response to oxidative stress"/>
    <property type="evidence" value="ECO:0007669"/>
    <property type="project" value="TreeGrafter"/>
</dbReference>